<dbReference type="AlphaFoldDB" id="A0A6G1L3N0"/>
<dbReference type="PANTHER" id="PTHR12360">
    <property type="entry name" value="NUCLEAR TRANSCRIPTION FACTOR, X-BOX BINDING 1 NFX1"/>
    <property type="match status" value="1"/>
</dbReference>
<dbReference type="PROSITE" id="PS51061">
    <property type="entry name" value="R3H"/>
    <property type="match status" value="1"/>
</dbReference>
<comment type="subcellular location">
    <subcellularLocation>
        <location evidence="1">Nucleus</location>
    </subcellularLocation>
</comment>
<evidence type="ECO:0000256" key="3">
    <source>
        <dbReference type="ARBA" id="ARBA00022723"/>
    </source>
</evidence>
<feature type="compositionally biased region" description="Polar residues" evidence="10">
    <location>
        <begin position="122"/>
        <end position="140"/>
    </location>
</feature>
<dbReference type="Pfam" id="PF01422">
    <property type="entry name" value="zf-NF-X1"/>
    <property type="match status" value="7"/>
</dbReference>
<dbReference type="SMART" id="SM00393">
    <property type="entry name" value="R3H"/>
    <property type="match status" value="1"/>
</dbReference>
<evidence type="ECO:0000256" key="4">
    <source>
        <dbReference type="ARBA" id="ARBA00022737"/>
    </source>
</evidence>
<dbReference type="InterPro" id="IPR034078">
    <property type="entry name" value="NFX1_fam"/>
</dbReference>
<keyword evidence="4" id="KW-0677">Repeat</keyword>
<keyword evidence="13" id="KW-1185">Reference proteome</keyword>
<dbReference type="Proteomes" id="UP000799436">
    <property type="component" value="Unassembled WGS sequence"/>
</dbReference>
<proteinExistence type="inferred from homology"/>
<evidence type="ECO:0000259" key="11">
    <source>
        <dbReference type="PROSITE" id="PS51061"/>
    </source>
</evidence>
<dbReference type="InterPro" id="IPR000967">
    <property type="entry name" value="Znf_NFX1"/>
</dbReference>
<name>A0A6G1L3N0_9PEZI</name>
<gene>
    <name evidence="12" type="ORF">EJ03DRAFT_296577</name>
</gene>
<dbReference type="OrthoDB" id="6512771at2759"/>
<dbReference type="Pfam" id="PF01424">
    <property type="entry name" value="R3H"/>
    <property type="match status" value="1"/>
</dbReference>
<feature type="compositionally biased region" description="Basic and acidic residues" evidence="10">
    <location>
        <begin position="1129"/>
        <end position="1141"/>
    </location>
</feature>
<dbReference type="CDD" id="cd06008">
    <property type="entry name" value="NF-X1-zinc-finger"/>
    <property type="match status" value="4"/>
</dbReference>
<keyword evidence="9" id="KW-0539">Nucleus</keyword>
<keyword evidence="8" id="KW-0804">Transcription</keyword>
<evidence type="ECO:0000256" key="1">
    <source>
        <dbReference type="ARBA" id="ARBA00004123"/>
    </source>
</evidence>
<keyword evidence="7" id="KW-0805">Transcription regulation</keyword>
<evidence type="ECO:0000256" key="5">
    <source>
        <dbReference type="ARBA" id="ARBA00022771"/>
    </source>
</evidence>
<keyword evidence="3" id="KW-0479">Metal-binding</keyword>
<dbReference type="GO" id="GO:0000122">
    <property type="term" value="P:negative regulation of transcription by RNA polymerase II"/>
    <property type="evidence" value="ECO:0007669"/>
    <property type="project" value="TreeGrafter"/>
</dbReference>
<dbReference type="GO" id="GO:0000981">
    <property type="term" value="F:DNA-binding transcription factor activity, RNA polymerase II-specific"/>
    <property type="evidence" value="ECO:0007669"/>
    <property type="project" value="TreeGrafter"/>
</dbReference>
<feature type="region of interest" description="Disordered" evidence="10">
    <location>
        <begin position="1106"/>
        <end position="1152"/>
    </location>
</feature>
<dbReference type="GO" id="GO:0000977">
    <property type="term" value="F:RNA polymerase II transcription regulatory region sequence-specific DNA binding"/>
    <property type="evidence" value="ECO:0007669"/>
    <property type="project" value="TreeGrafter"/>
</dbReference>
<evidence type="ECO:0000256" key="9">
    <source>
        <dbReference type="ARBA" id="ARBA00023242"/>
    </source>
</evidence>
<keyword evidence="6" id="KW-0862">Zinc</keyword>
<feature type="region of interest" description="Disordered" evidence="10">
    <location>
        <begin position="1"/>
        <end position="158"/>
    </location>
</feature>
<dbReference type="SMART" id="SM00438">
    <property type="entry name" value="ZnF_NFX"/>
    <property type="match status" value="9"/>
</dbReference>
<dbReference type="Gene3D" id="3.30.1370.50">
    <property type="entry name" value="R3H-like domain"/>
    <property type="match status" value="1"/>
</dbReference>
<dbReference type="PANTHER" id="PTHR12360:SF12">
    <property type="entry name" value="TRANSCRIPTIONAL REPRESSOR NF-X1"/>
    <property type="match status" value="1"/>
</dbReference>
<protein>
    <recommendedName>
        <fullName evidence="11">R3H domain-containing protein</fullName>
    </recommendedName>
</protein>
<keyword evidence="5" id="KW-0863">Zinc-finger</keyword>
<evidence type="ECO:0000313" key="12">
    <source>
        <dbReference type="EMBL" id="KAF2767426.1"/>
    </source>
</evidence>
<dbReference type="InterPro" id="IPR036867">
    <property type="entry name" value="R3H_dom_sf"/>
</dbReference>
<accession>A0A6G1L3N0</accession>
<feature type="compositionally biased region" description="Polar residues" evidence="10">
    <location>
        <begin position="93"/>
        <end position="102"/>
    </location>
</feature>
<evidence type="ECO:0000313" key="13">
    <source>
        <dbReference type="Proteomes" id="UP000799436"/>
    </source>
</evidence>
<organism evidence="12 13">
    <name type="scientific">Teratosphaeria nubilosa</name>
    <dbReference type="NCBI Taxonomy" id="161662"/>
    <lineage>
        <taxon>Eukaryota</taxon>
        <taxon>Fungi</taxon>
        <taxon>Dikarya</taxon>
        <taxon>Ascomycota</taxon>
        <taxon>Pezizomycotina</taxon>
        <taxon>Dothideomycetes</taxon>
        <taxon>Dothideomycetidae</taxon>
        <taxon>Mycosphaerellales</taxon>
        <taxon>Teratosphaeriaceae</taxon>
        <taxon>Teratosphaeria</taxon>
    </lineage>
</organism>
<evidence type="ECO:0000256" key="10">
    <source>
        <dbReference type="SAM" id="MobiDB-lite"/>
    </source>
</evidence>
<dbReference type="SUPFAM" id="SSF82708">
    <property type="entry name" value="R3H domain"/>
    <property type="match status" value="1"/>
</dbReference>
<comment type="similarity">
    <text evidence="2">Belongs to the NFX1 family.</text>
</comment>
<evidence type="ECO:0000256" key="2">
    <source>
        <dbReference type="ARBA" id="ARBA00007269"/>
    </source>
</evidence>
<dbReference type="GO" id="GO:0008270">
    <property type="term" value="F:zinc ion binding"/>
    <property type="evidence" value="ECO:0007669"/>
    <property type="project" value="UniProtKB-KW"/>
</dbReference>
<dbReference type="InterPro" id="IPR001374">
    <property type="entry name" value="R3H_dom"/>
</dbReference>
<evidence type="ECO:0000256" key="6">
    <source>
        <dbReference type="ARBA" id="ARBA00022833"/>
    </source>
</evidence>
<reference evidence="12" key="1">
    <citation type="journal article" date="2020" name="Stud. Mycol.">
        <title>101 Dothideomycetes genomes: a test case for predicting lifestyles and emergence of pathogens.</title>
        <authorList>
            <person name="Haridas S."/>
            <person name="Albert R."/>
            <person name="Binder M."/>
            <person name="Bloem J."/>
            <person name="Labutti K."/>
            <person name="Salamov A."/>
            <person name="Andreopoulos B."/>
            <person name="Baker S."/>
            <person name="Barry K."/>
            <person name="Bills G."/>
            <person name="Bluhm B."/>
            <person name="Cannon C."/>
            <person name="Castanera R."/>
            <person name="Culley D."/>
            <person name="Daum C."/>
            <person name="Ezra D."/>
            <person name="Gonzalez J."/>
            <person name="Henrissat B."/>
            <person name="Kuo A."/>
            <person name="Liang C."/>
            <person name="Lipzen A."/>
            <person name="Lutzoni F."/>
            <person name="Magnuson J."/>
            <person name="Mondo S."/>
            <person name="Nolan M."/>
            <person name="Ohm R."/>
            <person name="Pangilinan J."/>
            <person name="Park H.-J."/>
            <person name="Ramirez L."/>
            <person name="Alfaro M."/>
            <person name="Sun H."/>
            <person name="Tritt A."/>
            <person name="Yoshinaga Y."/>
            <person name="Zwiers L.-H."/>
            <person name="Turgeon B."/>
            <person name="Goodwin S."/>
            <person name="Spatafora J."/>
            <person name="Crous P."/>
            <person name="Grigoriev I."/>
        </authorList>
    </citation>
    <scope>NUCLEOTIDE SEQUENCE</scope>
    <source>
        <strain evidence="12">CBS 116005</strain>
    </source>
</reference>
<evidence type="ECO:0000256" key="7">
    <source>
        <dbReference type="ARBA" id="ARBA00023015"/>
    </source>
</evidence>
<dbReference type="GO" id="GO:0005634">
    <property type="term" value="C:nucleus"/>
    <property type="evidence" value="ECO:0007669"/>
    <property type="project" value="UniProtKB-SubCell"/>
</dbReference>
<evidence type="ECO:0000256" key="8">
    <source>
        <dbReference type="ARBA" id="ARBA00023163"/>
    </source>
</evidence>
<dbReference type="CDD" id="cd16492">
    <property type="entry name" value="RING-CH-C4HC3_NFX1-like"/>
    <property type="match status" value="1"/>
</dbReference>
<sequence length="1181" mass="128440">MDSNSTTTASNQSSTTNGGRNPPRQRGSRRGRGGSRGNALAFRPASVAPGPAASTTARAPDQSADSRQSSGRGRGRGGRPPHDRIVNGRQFGGSLTQNESPQLTPPTHPGQLQGDAPAFVPGQTQAPKPRQRQTAKMPQSQRRRLSKSQAPDIATRTHEDIDNGHYECLICISEVQRKSKVWACHTCWTVFHLSCIKKWSTNEGSAAARQQEQDDMPPPRQWRCPGCNLPKDDFPKHYNCWCEKEMEPRPPTGIPPHSCGQTCGKTRAKKCPHRCDLTCHAGPCPPCSYMGPTQMCFCGKHEVTKKCSETNYEGGWSCGEVCGKAMRCGQHTCPRPCHDGECGACEERVPARCYCGQVEKAIICAERAEPKKSGTASTLPGEETASMYWIGQFDCGNTCGRLLDCQVHSCQMSCHPQERDRSHCSRAPDVVTHCSCGKTPLSELSGAPRTSCSDPIPSCSKPCGNLLRCGHVCESICHTGPCGSCRKIVDISCRCGRVTSKSVCHQGAEEPPQCARVCRTLLSCGRHNCDERCCSGESTARERQSAKRKHRPLNSAARPVEEGFEAEHICTRQCGRTLKCGIHVCSELCHKGQCNTCREAIFEEIACHCGKTVLQPPLPCGTKPPLCRFPCNRRKHCGHPQTAHNCHGEDEACPKCPFLVEKRCLCGKHTLKNQPCWLQDARCGKICDKSLRCGSHFCRKECHRPGDCEDANGQACLQPCGKPKKICGHADENQCHAPYPCKEDTPCQSKIYITCACQAQKQELKCGASKSSDGNGGKSLPCNDECARLERNRKLALALNIDQSTHVEARDHIPYSADTINLFAEKPKWSQTQEREFRVFAASDGEKRMRFKPMRASERAFIHALAEDFGLDSESMDPEPNRHVMIWKTPRFVSAPNKTLAEALRIRAAQRSMTTSANLSDNKGTVTKVKASNDVGEPYNSFVISNPRFGLTVDELRVELNSVVHPAMAFAFDIEFLPSEEVVLKATSNSLSSFDLQGTLEALKPSLVAVIASKGYGTAELCSTDSSLDVLRRESDNVSNNGWSRVAAKKAAPRAAPQASGIGGVNSFAALTGGGKVTFAAKKKPEKISKAKPIAVVDDWEAAELAAEEKERASSGDEEGGVPAGESKPAVEVDSNTHAHADASSSRVSLIEQDTGLQEGYAKAPIQAPADWASQIEAAQM</sequence>
<feature type="domain" description="R3H" evidence="11">
    <location>
        <begin position="827"/>
        <end position="890"/>
    </location>
</feature>
<dbReference type="FunFam" id="3.30.1370.50:FF:000006">
    <property type="entry name" value="NF-X1 finger transcription factor"/>
    <property type="match status" value="1"/>
</dbReference>
<dbReference type="EMBL" id="ML995856">
    <property type="protein sequence ID" value="KAF2767426.1"/>
    <property type="molecule type" value="Genomic_DNA"/>
</dbReference>
<feature type="compositionally biased region" description="Low complexity" evidence="10">
    <location>
        <begin position="1"/>
        <end position="25"/>
    </location>
</feature>